<evidence type="ECO:0000259" key="1">
    <source>
        <dbReference type="PROSITE" id="PS51471"/>
    </source>
</evidence>
<gene>
    <name evidence="2" type="ORF">UFOVP361_16</name>
</gene>
<dbReference type="PROSITE" id="PS51471">
    <property type="entry name" value="FE2OG_OXY"/>
    <property type="match status" value="1"/>
</dbReference>
<proteinExistence type="predicted"/>
<reference evidence="2" key="1">
    <citation type="submission" date="2020-05" db="EMBL/GenBank/DDBJ databases">
        <authorList>
            <person name="Chiriac C."/>
            <person name="Salcher M."/>
            <person name="Ghai R."/>
            <person name="Kavagutti S V."/>
        </authorList>
    </citation>
    <scope>NUCLEOTIDE SEQUENCE</scope>
</reference>
<dbReference type="InterPro" id="IPR005123">
    <property type="entry name" value="Oxoglu/Fe-dep_dioxygenase_dom"/>
</dbReference>
<dbReference type="Gene3D" id="2.60.120.620">
    <property type="entry name" value="q2cbj1_9rhob like domain"/>
    <property type="match status" value="1"/>
</dbReference>
<dbReference type="InterPro" id="IPR044862">
    <property type="entry name" value="Pro_4_hyd_alph_FE2OG_OXY"/>
</dbReference>
<organism evidence="2">
    <name type="scientific">uncultured Caudovirales phage</name>
    <dbReference type="NCBI Taxonomy" id="2100421"/>
    <lineage>
        <taxon>Viruses</taxon>
        <taxon>Duplodnaviria</taxon>
        <taxon>Heunggongvirae</taxon>
        <taxon>Uroviricota</taxon>
        <taxon>Caudoviricetes</taxon>
        <taxon>Peduoviridae</taxon>
        <taxon>Maltschvirus</taxon>
        <taxon>Maltschvirus maltsch</taxon>
    </lineage>
</organism>
<dbReference type="Pfam" id="PF13640">
    <property type="entry name" value="2OG-FeII_Oxy_3"/>
    <property type="match status" value="1"/>
</dbReference>
<sequence length="245" mass="27610">MIATHLGNGVIQFDDVLSIEETYINGFFNRLNQLEVNHGVKNEDGSITSEGNYTIPKDKINLSPQRYTNFNGLILPEDQEFIKSMRDSIHRCVRAYTQVFPIVAECIRWASHGYAIKYDVGQSIGPHSDCNIPYAEDRITPISTFPMQNVLTCGLMLNNNYEGGEISYRPWGIKTKAPAGSVLLYPSSYLGCHEVDSITKGTRYAYLMWYGQGPISGLTHNTITDLQQLNSNQKFVPVGQLRLYE</sequence>
<dbReference type="EMBL" id="LR798301">
    <property type="protein sequence ID" value="CAB5222206.1"/>
    <property type="molecule type" value="Genomic_DNA"/>
</dbReference>
<accession>A0A6J7WW29</accession>
<feature type="domain" description="Fe2OG dioxygenase" evidence="1">
    <location>
        <begin position="108"/>
        <end position="212"/>
    </location>
</feature>
<protein>
    <submittedName>
        <fullName evidence="2">Fe(II)-dependent oxygenase superfamily protein</fullName>
    </submittedName>
</protein>
<name>A0A6J7WW29_9CAUD</name>
<evidence type="ECO:0000313" key="2">
    <source>
        <dbReference type="EMBL" id="CAB5222206.1"/>
    </source>
</evidence>